<evidence type="ECO:0000313" key="3">
    <source>
        <dbReference type="Proteomes" id="UP001487740"/>
    </source>
</evidence>
<evidence type="ECO:0000256" key="1">
    <source>
        <dbReference type="SAM" id="MobiDB-lite"/>
    </source>
</evidence>
<reference evidence="2 3" key="1">
    <citation type="submission" date="2023-03" db="EMBL/GenBank/DDBJ databases">
        <title>High-quality genome of Scylla paramamosain provides insights in environmental adaptation.</title>
        <authorList>
            <person name="Zhang L."/>
        </authorList>
    </citation>
    <scope>NUCLEOTIDE SEQUENCE [LARGE SCALE GENOMIC DNA]</scope>
    <source>
        <strain evidence="2">LZ_2023a</strain>
        <tissue evidence="2">Muscle</tissue>
    </source>
</reference>
<organism evidence="2 3">
    <name type="scientific">Scylla paramamosain</name>
    <name type="common">Mud crab</name>
    <dbReference type="NCBI Taxonomy" id="85552"/>
    <lineage>
        <taxon>Eukaryota</taxon>
        <taxon>Metazoa</taxon>
        <taxon>Ecdysozoa</taxon>
        <taxon>Arthropoda</taxon>
        <taxon>Crustacea</taxon>
        <taxon>Multicrustacea</taxon>
        <taxon>Malacostraca</taxon>
        <taxon>Eumalacostraca</taxon>
        <taxon>Eucarida</taxon>
        <taxon>Decapoda</taxon>
        <taxon>Pleocyemata</taxon>
        <taxon>Brachyura</taxon>
        <taxon>Eubrachyura</taxon>
        <taxon>Portunoidea</taxon>
        <taxon>Portunidae</taxon>
        <taxon>Portuninae</taxon>
        <taxon>Scylla</taxon>
    </lineage>
</organism>
<proteinExistence type="predicted"/>
<keyword evidence="3" id="KW-1185">Reference proteome</keyword>
<feature type="region of interest" description="Disordered" evidence="1">
    <location>
        <begin position="110"/>
        <end position="148"/>
    </location>
</feature>
<dbReference type="Proteomes" id="UP001487740">
    <property type="component" value="Unassembled WGS sequence"/>
</dbReference>
<dbReference type="AlphaFoldDB" id="A0AAW0SCL0"/>
<feature type="region of interest" description="Disordered" evidence="1">
    <location>
        <begin position="1"/>
        <end position="30"/>
    </location>
</feature>
<sequence>MSSLVCQRDAAAGDRGSHTPESASPRTPEQALLTSARRLVCPSTLAHSSLRQGHGTSTLRERKHRNTFGKLLRTPALSRVRCSSVVASLSHADNLTTKSDRIFAPVVKSEKQLTRPSVSAGQEAGAEIEHEPSDDLTTPPALDTAVTHHPACGWGATVEAQTIHG</sequence>
<gene>
    <name evidence="2" type="ORF">O3P69_019998</name>
</gene>
<accession>A0AAW0SCL0</accession>
<comment type="caution">
    <text evidence="2">The sequence shown here is derived from an EMBL/GenBank/DDBJ whole genome shotgun (WGS) entry which is preliminary data.</text>
</comment>
<dbReference type="EMBL" id="JARAKH010001384">
    <property type="protein sequence ID" value="KAK8373070.1"/>
    <property type="molecule type" value="Genomic_DNA"/>
</dbReference>
<protein>
    <submittedName>
        <fullName evidence="2">Uncharacterized protein</fullName>
    </submittedName>
</protein>
<evidence type="ECO:0000313" key="2">
    <source>
        <dbReference type="EMBL" id="KAK8373070.1"/>
    </source>
</evidence>
<name>A0AAW0SCL0_SCYPA</name>